<dbReference type="Proteomes" id="UP001552594">
    <property type="component" value="Unassembled WGS sequence"/>
</dbReference>
<evidence type="ECO:0000256" key="2">
    <source>
        <dbReference type="ARBA" id="ARBA00022475"/>
    </source>
</evidence>
<evidence type="ECO:0000259" key="8">
    <source>
        <dbReference type="PROSITE" id="PS50850"/>
    </source>
</evidence>
<keyword evidence="3 7" id="KW-0812">Transmembrane</keyword>
<dbReference type="InterPro" id="IPR011701">
    <property type="entry name" value="MFS"/>
</dbReference>
<feature type="domain" description="Major facilitator superfamily (MFS) profile" evidence="8">
    <location>
        <begin position="27"/>
        <end position="410"/>
    </location>
</feature>
<feature type="transmembrane region" description="Helical" evidence="7">
    <location>
        <begin position="93"/>
        <end position="112"/>
    </location>
</feature>
<evidence type="ECO:0000256" key="4">
    <source>
        <dbReference type="ARBA" id="ARBA00022989"/>
    </source>
</evidence>
<feature type="transmembrane region" description="Helical" evidence="7">
    <location>
        <begin position="226"/>
        <end position="245"/>
    </location>
</feature>
<feature type="transmembrane region" description="Helical" evidence="7">
    <location>
        <begin position="61"/>
        <end position="81"/>
    </location>
</feature>
<feature type="transmembrane region" description="Helical" evidence="7">
    <location>
        <begin position="151"/>
        <end position="173"/>
    </location>
</feature>
<keyword evidence="5 7" id="KW-0472">Membrane</keyword>
<sequence length="413" mass="42489">MTAPASPRLSAGPAEDTDPQPATPWAKFTLLYAVFFLMGAEMYLVSPLLPTISRDLHSSTTAAAALVTSYVLTYAIAGPLFGVWADRVERRRFITGGVAVFLVGNVLCALAPTLPTLIAARAVTGLGGAAAAPAIWAHLAEASAPAQRGKAVSWGASVYSLGQVAGVPLGTLIAQLSSWRWPFAGIGILLACTVPVLATRLRGPRPSGGRGWAAIVRPWGDPRIRLGLLATALLQAGRLGTYTYAGVLFSRRFGFSLGSLGLIGLLVGFASVAGSTLTGHLVDRARRQGTHEIRLAIGWALVFTVGVVVAVSTTTLWLSLAGLFVWFVAGGAFYSTQQAYLSTVDPTQRASVVSWNNSMMNAGIAAGTSLLGALTVGGAGFATLAGAFGVAAALCSAGVVLAGHRRTVAEGTS</sequence>
<dbReference type="InterPro" id="IPR036259">
    <property type="entry name" value="MFS_trans_sf"/>
</dbReference>
<keyword evidence="4 7" id="KW-1133">Transmembrane helix</keyword>
<evidence type="ECO:0000313" key="9">
    <source>
        <dbReference type="EMBL" id="MEV5506066.1"/>
    </source>
</evidence>
<dbReference type="PROSITE" id="PS50850">
    <property type="entry name" value="MFS"/>
    <property type="match status" value="1"/>
</dbReference>
<feature type="transmembrane region" description="Helical" evidence="7">
    <location>
        <begin position="317"/>
        <end position="334"/>
    </location>
</feature>
<dbReference type="InterPro" id="IPR050189">
    <property type="entry name" value="MFS_Efflux_Transporters"/>
</dbReference>
<organism evidence="9 10">
    <name type="scientific">Streptomyces orinoci</name>
    <name type="common">Streptoverticillium orinoci</name>
    <dbReference type="NCBI Taxonomy" id="67339"/>
    <lineage>
        <taxon>Bacteria</taxon>
        <taxon>Bacillati</taxon>
        <taxon>Actinomycetota</taxon>
        <taxon>Actinomycetes</taxon>
        <taxon>Kitasatosporales</taxon>
        <taxon>Streptomycetaceae</taxon>
        <taxon>Streptomyces</taxon>
    </lineage>
</organism>
<feature type="transmembrane region" description="Helical" evidence="7">
    <location>
        <begin position="293"/>
        <end position="311"/>
    </location>
</feature>
<comment type="subcellular location">
    <subcellularLocation>
        <location evidence="1">Cell membrane</location>
        <topology evidence="1">Multi-pass membrane protein</topology>
    </subcellularLocation>
</comment>
<dbReference type="PANTHER" id="PTHR43124">
    <property type="entry name" value="PURINE EFFLUX PUMP PBUE"/>
    <property type="match status" value="1"/>
</dbReference>
<feature type="transmembrane region" description="Helical" evidence="7">
    <location>
        <begin position="30"/>
        <end position="49"/>
    </location>
</feature>
<reference evidence="9 10" key="1">
    <citation type="submission" date="2024-06" db="EMBL/GenBank/DDBJ databases">
        <title>The Natural Products Discovery Center: Release of the First 8490 Sequenced Strains for Exploring Actinobacteria Biosynthetic Diversity.</title>
        <authorList>
            <person name="Kalkreuter E."/>
            <person name="Kautsar S.A."/>
            <person name="Yang D."/>
            <person name="Bader C.D."/>
            <person name="Teijaro C.N."/>
            <person name="Fluegel L."/>
            <person name="Davis C.M."/>
            <person name="Simpson J.R."/>
            <person name="Lauterbach L."/>
            <person name="Steele A.D."/>
            <person name="Gui C."/>
            <person name="Meng S."/>
            <person name="Li G."/>
            <person name="Viehrig K."/>
            <person name="Ye F."/>
            <person name="Su P."/>
            <person name="Kiefer A.F."/>
            <person name="Nichols A."/>
            <person name="Cepeda A.J."/>
            <person name="Yan W."/>
            <person name="Fan B."/>
            <person name="Jiang Y."/>
            <person name="Adhikari A."/>
            <person name="Zheng C.-J."/>
            <person name="Schuster L."/>
            <person name="Cowan T.M."/>
            <person name="Smanski M.J."/>
            <person name="Chevrette M.G."/>
            <person name="De Carvalho L.P.S."/>
            <person name="Shen B."/>
        </authorList>
    </citation>
    <scope>NUCLEOTIDE SEQUENCE [LARGE SCALE GENOMIC DNA]</scope>
    <source>
        <strain evidence="9 10">NPDC052347</strain>
    </source>
</reference>
<dbReference type="Gene3D" id="1.20.1250.20">
    <property type="entry name" value="MFS general substrate transporter like domains"/>
    <property type="match status" value="1"/>
</dbReference>
<gene>
    <name evidence="9" type="ORF">AB0L16_06240</name>
</gene>
<dbReference type="RefSeq" id="WP_206608451.1">
    <property type="nucleotide sequence ID" value="NZ_JBFAUK010000003.1"/>
</dbReference>
<comment type="caution">
    <text evidence="9">The sequence shown here is derived from an EMBL/GenBank/DDBJ whole genome shotgun (WGS) entry which is preliminary data.</text>
</comment>
<evidence type="ECO:0000256" key="6">
    <source>
        <dbReference type="SAM" id="MobiDB-lite"/>
    </source>
</evidence>
<evidence type="ECO:0000256" key="5">
    <source>
        <dbReference type="ARBA" id="ARBA00023136"/>
    </source>
</evidence>
<dbReference type="SUPFAM" id="SSF103473">
    <property type="entry name" value="MFS general substrate transporter"/>
    <property type="match status" value="1"/>
</dbReference>
<feature type="transmembrane region" description="Helical" evidence="7">
    <location>
        <begin position="257"/>
        <end position="281"/>
    </location>
</feature>
<accession>A0ABV3JT67</accession>
<feature type="transmembrane region" description="Helical" evidence="7">
    <location>
        <begin position="355"/>
        <end position="375"/>
    </location>
</feature>
<dbReference type="EMBL" id="JBFAUK010000003">
    <property type="protein sequence ID" value="MEV5506066.1"/>
    <property type="molecule type" value="Genomic_DNA"/>
</dbReference>
<feature type="region of interest" description="Disordered" evidence="6">
    <location>
        <begin position="1"/>
        <end position="20"/>
    </location>
</feature>
<feature type="transmembrane region" description="Helical" evidence="7">
    <location>
        <begin position="118"/>
        <end position="139"/>
    </location>
</feature>
<protein>
    <submittedName>
        <fullName evidence="9">MFS transporter</fullName>
    </submittedName>
</protein>
<dbReference type="CDD" id="cd17324">
    <property type="entry name" value="MFS_NepI_like"/>
    <property type="match status" value="1"/>
</dbReference>
<dbReference type="Pfam" id="PF07690">
    <property type="entry name" value="MFS_1"/>
    <property type="match status" value="1"/>
</dbReference>
<name>A0ABV3JT67_STRON</name>
<keyword evidence="2" id="KW-1003">Cell membrane</keyword>
<dbReference type="PANTHER" id="PTHR43124:SF3">
    <property type="entry name" value="CHLORAMPHENICOL EFFLUX PUMP RV0191"/>
    <property type="match status" value="1"/>
</dbReference>
<feature type="transmembrane region" description="Helical" evidence="7">
    <location>
        <begin position="179"/>
        <end position="198"/>
    </location>
</feature>
<dbReference type="InterPro" id="IPR020846">
    <property type="entry name" value="MFS_dom"/>
</dbReference>
<evidence type="ECO:0000256" key="1">
    <source>
        <dbReference type="ARBA" id="ARBA00004651"/>
    </source>
</evidence>
<evidence type="ECO:0000313" key="10">
    <source>
        <dbReference type="Proteomes" id="UP001552594"/>
    </source>
</evidence>
<proteinExistence type="predicted"/>
<evidence type="ECO:0000256" key="3">
    <source>
        <dbReference type="ARBA" id="ARBA00022692"/>
    </source>
</evidence>
<feature type="transmembrane region" description="Helical" evidence="7">
    <location>
        <begin position="381"/>
        <end position="403"/>
    </location>
</feature>
<evidence type="ECO:0000256" key="7">
    <source>
        <dbReference type="SAM" id="Phobius"/>
    </source>
</evidence>
<keyword evidence="10" id="KW-1185">Reference proteome</keyword>